<dbReference type="AlphaFoldDB" id="A0A439D5Q1"/>
<dbReference type="Proteomes" id="UP000286045">
    <property type="component" value="Unassembled WGS sequence"/>
</dbReference>
<name>A0A439D5Q1_9PEZI</name>
<evidence type="ECO:0000313" key="2">
    <source>
        <dbReference type="EMBL" id="RWA09732.1"/>
    </source>
</evidence>
<proteinExistence type="predicted"/>
<evidence type="ECO:0008006" key="4">
    <source>
        <dbReference type="Google" id="ProtNLM"/>
    </source>
</evidence>
<evidence type="ECO:0000313" key="3">
    <source>
        <dbReference type="Proteomes" id="UP000286045"/>
    </source>
</evidence>
<feature type="chain" id="PRO_5019348402" description="Ecp2 effector protein domain-containing protein" evidence="1">
    <location>
        <begin position="16"/>
        <end position="213"/>
    </location>
</feature>
<sequence length="213" mass="23137">MILLHLFLLLVPAWATALPQTGSATDDLGSETGVLSNYSLGDLEWRGFADFDPEQVFTGTIQNVIRQMREIKGATYTPEFVSKAENQTRAGNADLDMASIECMQDMKCDKVPAARHGPARAGVTYLWHLPDTVMCQLGPSTCGRISCSWNAGILWCNDKAAPSNSFKCKMFAGYAAAILGQCSSHDLVNTVVGGKNSDYDLGVSVIVEYQRNC</sequence>
<keyword evidence="1" id="KW-0732">Signal</keyword>
<keyword evidence="3" id="KW-1185">Reference proteome</keyword>
<evidence type="ECO:0000256" key="1">
    <source>
        <dbReference type="SAM" id="SignalP"/>
    </source>
</evidence>
<dbReference type="PANTHER" id="PTHR35605:SF1">
    <property type="entry name" value="ECP2 EFFECTOR PROTEIN DOMAIN-CONTAINING PROTEIN-RELATED"/>
    <property type="match status" value="1"/>
</dbReference>
<comment type="caution">
    <text evidence="2">The sequence shown here is derived from an EMBL/GenBank/DDBJ whole genome shotgun (WGS) entry which is preliminary data.</text>
</comment>
<dbReference type="EMBL" id="RYZI01000142">
    <property type="protein sequence ID" value="RWA09732.1"/>
    <property type="molecule type" value="Genomic_DNA"/>
</dbReference>
<gene>
    <name evidence="2" type="ORF">EKO27_g5363</name>
</gene>
<accession>A0A439D5Q1</accession>
<dbReference type="STRING" id="363999.A0A439D5Q1"/>
<reference evidence="2 3" key="1">
    <citation type="submission" date="2018-12" db="EMBL/GenBank/DDBJ databases">
        <title>Draft genome sequence of Xylaria grammica IHI A82.</title>
        <authorList>
            <person name="Buettner E."/>
            <person name="Kellner H."/>
        </authorList>
    </citation>
    <scope>NUCLEOTIDE SEQUENCE [LARGE SCALE GENOMIC DNA]</scope>
    <source>
        <strain evidence="2 3">IHI A82</strain>
    </source>
</reference>
<organism evidence="2 3">
    <name type="scientific">Xylaria grammica</name>
    <dbReference type="NCBI Taxonomy" id="363999"/>
    <lineage>
        <taxon>Eukaryota</taxon>
        <taxon>Fungi</taxon>
        <taxon>Dikarya</taxon>
        <taxon>Ascomycota</taxon>
        <taxon>Pezizomycotina</taxon>
        <taxon>Sordariomycetes</taxon>
        <taxon>Xylariomycetidae</taxon>
        <taxon>Xylariales</taxon>
        <taxon>Xylariaceae</taxon>
        <taxon>Xylaria</taxon>
    </lineage>
</organism>
<feature type="signal peptide" evidence="1">
    <location>
        <begin position="1"/>
        <end position="15"/>
    </location>
</feature>
<dbReference type="PANTHER" id="PTHR35605">
    <property type="entry name" value="ECP2 EFFECTOR PROTEIN DOMAIN-CONTAINING PROTEIN-RELATED"/>
    <property type="match status" value="1"/>
</dbReference>
<protein>
    <recommendedName>
        <fullName evidence="4">Ecp2 effector protein domain-containing protein</fullName>
    </recommendedName>
</protein>